<dbReference type="SUPFAM" id="SSF56300">
    <property type="entry name" value="Metallo-dependent phosphatases"/>
    <property type="match status" value="1"/>
</dbReference>
<comment type="caution">
    <text evidence="2">The sequence shown here is derived from an EMBL/GenBank/DDBJ whole genome shotgun (WGS) entry which is preliminary data.</text>
</comment>
<evidence type="ECO:0000259" key="1">
    <source>
        <dbReference type="Pfam" id="PF00149"/>
    </source>
</evidence>
<dbReference type="OrthoDB" id="9801679at2"/>
<reference evidence="2 3" key="1">
    <citation type="submission" date="2019-05" db="EMBL/GenBank/DDBJ databases">
        <title>The metagenome of a microbial culture collection derived from dairy environment covers the genomic content of the human microbiome.</title>
        <authorList>
            <person name="Roder T."/>
            <person name="Wuthrich D."/>
            <person name="Sattari Z."/>
            <person name="Von Ah U."/>
            <person name="Bar C."/>
            <person name="Ronchi F."/>
            <person name="Macpherson A.J."/>
            <person name="Ganal-Vonarburg S.C."/>
            <person name="Bruggmann R."/>
            <person name="Vergeres G."/>
        </authorList>
    </citation>
    <scope>NUCLEOTIDE SEQUENCE [LARGE SCALE GENOMIC DNA]</scope>
    <source>
        <strain evidence="2 3">FAM 24227</strain>
    </source>
</reference>
<dbReference type="PANTHER" id="PTHR11575">
    <property type="entry name" value="5'-NUCLEOTIDASE-RELATED"/>
    <property type="match status" value="1"/>
</dbReference>
<evidence type="ECO:0000313" key="3">
    <source>
        <dbReference type="Proteomes" id="UP000306420"/>
    </source>
</evidence>
<gene>
    <name evidence="2" type="ORF">FEZ33_02455</name>
</gene>
<dbReference type="EMBL" id="VBSP01000004">
    <property type="protein sequence ID" value="TLQ49099.1"/>
    <property type="molecule type" value="Genomic_DNA"/>
</dbReference>
<dbReference type="Proteomes" id="UP000306420">
    <property type="component" value="Unassembled WGS sequence"/>
</dbReference>
<proteinExistence type="predicted"/>
<dbReference type="Gene3D" id="3.60.21.10">
    <property type="match status" value="1"/>
</dbReference>
<dbReference type="Pfam" id="PF00149">
    <property type="entry name" value="Metallophos"/>
    <property type="match status" value="1"/>
</dbReference>
<dbReference type="InterPro" id="IPR004843">
    <property type="entry name" value="Calcineurin-like_PHP"/>
</dbReference>
<dbReference type="AlphaFoldDB" id="A0A5R9EIH2"/>
<organism evidence="2 3">
    <name type="scientific">Ruoffia tabacinasalis</name>
    <dbReference type="NCBI Taxonomy" id="87458"/>
    <lineage>
        <taxon>Bacteria</taxon>
        <taxon>Bacillati</taxon>
        <taxon>Bacillota</taxon>
        <taxon>Bacilli</taxon>
        <taxon>Lactobacillales</taxon>
        <taxon>Aerococcaceae</taxon>
        <taxon>Ruoffia</taxon>
    </lineage>
</organism>
<dbReference type="GO" id="GO:0009166">
    <property type="term" value="P:nucleotide catabolic process"/>
    <property type="evidence" value="ECO:0007669"/>
    <property type="project" value="InterPro"/>
</dbReference>
<sequence>MKNVSILATTDVHGYVDEGLANLKQVREDLKANLLIDNGDFLIGSPLATYGYSQSQYTPLVELANEIGYDIMIPGNHDLDFGLEWLLKQVSKLDAEYVCANLYDNQGQLIFKPYTTKTINGVKIAVIGLLTGACSQLATNSSVLDVVVKPPINKLNSLITQVKQESDLIIVAYHGGLTNHPSTGDLWTYPSREDEAYQLMEQFPDINSLICGHQHFINVGIHPSNIALIQPGTQGKVAGYQVFSFADENSVTIVDNKIIQLNTQEMSFDTRSDYEDWIETPVDLAKVAEYITENFPADFHFLNYTAQTLDDLIADTQGPFPLSRYYLSGEELADHLDLEGIIDTSKNYNVIASPGILPDYRIREQYLIPLFDEIVKYQAY</sequence>
<dbReference type="PANTHER" id="PTHR11575:SF24">
    <property type="entry name" value="5'-NUCLEOTIDASE"/>
    <property type="match status" value="1"/>
</dbReference>
<dbReference type="InterPro" id="IPR006179">
    <property type="entry name" value="5_nucleotidase/apyrase"/>
</dbReference>
<dbReference type="RefSeq" id="WP_138403809.1">
    <property type="nucleotide sequence ID" value="NZ_VBSP01000004.1"/>
</dbReference>
<protein>
    <submittedName>
        <fullName evidence="2">Bifunctional metallophosphatase/5'-nucleotidase</fullName>
    </submittedName>
</protein>
<name>A0A5R9EIH2_9LACT</name>
<feature type="domain" description="Calcineurin-like phosphoesterase" evidence="1">
    <location>
        <begin position="5"/>
        <end position="215"/>
    </location>
</feature>
<dbReference type="InterPro" id="IPR029052">
    <property type="entry name" value="Metallo-depent_PP-like"/>
</dbReference>
<dbReference type="GO" id="GO:0016787">
    <property type="term" value="F:hydrolase activity"/>
    <property type="evidence" value="ECO:0007669"/>
    <property type="project" value="InterPro"/>
</dbReference>
<accession>A0A5R9EIH2</accession>
<evidence type="ECO:0000313" key="2">
    <source>
        <dbReference type="EMBL" id="TLQ49099.1"/>
    </source>
</evidence>